<name>E4XQR3_OIKDI</name>
<keyword evidence="3 8" id="KW-0245">EGF-like domain</keyword>
<organism evidence="10">
    <name type="scientific">Oikopleura dioica</name>
    <name type="common">Tunicate</name>
    <dbReference type="NCBI Taxonomy" id="34765"/>
    <lineage>
        <taxon>Eukaryota</taxon>
        <taxon>Metazoa</taxon>
        <taxon>Chordata</taxon>
        <taxon>Tunicata</taxon>
        <taxon>Appendicularia</taxon>
        <taxon>Copelata</taxon>
        <taxon>Oikopleuridae</taxon>
        <taxon>Oikopleura</taxon>
    </lineage>
</organism>
<dbReference type="FunFam" id="2.10.25.10:FF:000014">
    <property type="entry name" value="Latent-transforming growth factor beta-binding protein 3"/>
    <property type="match status" value="1"/>
</dbReference>
<dbReference type="InterPro" id="IPR049883">
    <property type="entry name" value="NOTCH1_EGF-like"/>
</dbReference>
<evidence type="ECO:0000313" key="10">
    <source>
        <dbReference type="EMBL" id="CBY12149.1"/>
    </source>
</evidence>
<dbReference type="PROSITE" id="PS50026">
    <property type="entry name" value="EGF_3"/>
    <property type="match status" value="1"/>
</dbReference>
<dbReference type="Pfam" id="PF14670">
    <property type="entry name" value="FXa_inhibition"/>
    <property type="match status" value="1"/>
</dbReference>
<evidence type="ECO:0000259" key="9">
    <source>
        <dbReference type="PROSITE" id="PS50026"/>
    </source>
</evidence>
<dbReference type="InterPro" id="IPR000742">
    <property type="entry name" value="EGF"/>
</dbReference>
<keyword evidence="7" id="KW-0325">Glycoprotein</keyword>
<comment type="caution">
    <text evidence="8">Lacks conserved residue(s) required for the propagation of feature annotation.</text>
</comment>
<comment type="subcellular location">
    <subcellularLocation>
        <location evidence="1">Secreted</location>
    </subcellularLocation>
</comment>
<gene>
    <name evidence="10" type="ORF">GSOID_T00018022001</name>
</gene>
<dbReference type="InterPro" id="IPR009030">
    <property type="entry name" value="Growth_fac_rcpt_cys_sf"/>
</dbReference>
<reference evidence="10" key="1">
    <citation type="journal article" date="2010" name="Science">
        <title>Plasticity of animal genome architecture unmasked by rapid evolution of a pelagic tunicate.</title>
        <authorList>
            <person name="Denoeud F."/>
            <person name="Henriet S."/>
            <person name="Mungpakdee S."/>
            <person name="Aury J.M."/>
            <person name="Da Silva C."/>
            <person name="Brinkmann H."/>
            <person name="Mikhaleva J."/>
            <person name="Olsen L.C."/>
            <person name="Jubin C."/>
            <person name="Canestro C."/>
            <person name="Bouquet J.M."/>
            <person name="Danks G."/>
            <person name="Poulain J."/>
            <person name="Campsteijn C."/>
            <person name="Adamski M."/>
            <person name="Cross I."/>
            <person name="Yadetie F."/>
            <person name="Muffato M."/>
            <person name="Louis A."/>
            <person name="Butcher S."/>
            <person name="Tsagkogeorga G."/>
            <person name="Konrad A."/>
            <person name="Singh S."/>
            <person name="Jensen M.F."/>
            <person name="Cong E.H."/>
            <person name="Eikeseth-Otteraa H."/>
            <person name="Noel B."/>
            <person name="Anthouard V."/>
            <person name="Porcel B.M."/>
            <person name="Kachouri-Lafond R."/>
            <person name="Nishino A."/>
            <person name="Ugolini M."/>
            <person name="Chourrout P."/>
            <person name="Nishida H."/>
            <person name="Aasland R."/>
            <person name="Huzurbazar S."/>
            <person name="Westhof E."/>
            <person name="Delsuc F."/>
            <person name="Lehrach H."/>
            <person name="Reinhardt R."/>
            <person name="Weissenbach J."/>
            <person name="Roy S.W."/>
            <person name="Artiguenave F."/>
            <person name="Postlethwait J.H."/>
            <person name="Manak J.R."/>
            <person name="Thompson E.M."/>
            <person name="Jaillon O."/>
            <person name="Du Pasquier L."/>
            <person name="Boudinot P."/>
            <person name="Liberles D.A."/>
            <person name="Volff J.N."/>
            <person name="Philippe H."/>
            <person name="Lenhard B."/>
            <person name="Roest Crollius H."/>
            <person name="Wincker P."/>
            <person name="Chourrout D."/>
        </authorList>
    </citation>
    <scope>NUCLEOTIDE SEQUENCE [LARGE SCALE GENOMIC DNA]</scope>
</reference>
<evidence type="ECO:0000256" key="2">
    <source>
        <dbReference type="ARBA" id="ARBA00022525"/>
    </source>
</evidence>
<dbReference type="PROSITE" id="PS01187">
    <property type="entry name" value="EGF_CA"/>
    <property type="match status" value="2"/>
</dbReference>
<dbReference type="PROSITE" id="PS00010">
    <property type="entry name" value="ASX_HYDROXYL"/>
    <property type="match status" value="1"/>
</dbReference>
<dbReference type="InParanoid" id="E4XQR3"/>
<sequence>MKHGFFLLSLLEANLLKERTHVPTRVEKKHPGISRLQCFYHPRWINCRSKAAMQLRPAPGKEIPICLGGCENGVCEEICHYGRCVKKCNCEPGWEGLRCNLDSNDCDRLPFSPFRRPCEHRCVNLEGQRRCLCEEGYELAADQSSCERTKTLCELKKCEMDCEEKNGIAFCLCPKPGFVLGHDGRTCVDENECLTQGIGICRSSEVCHNVYGSYRCDCAKGYARPLGSPLCEDIDECALGLHNCGAEQICQNFPGYFQCLEREDNLEKPELAEAFSFDEENSRTKLRHAVPVAFEERDEVLVGQEMVKKIKQLKIIQLNF</sequence>
<evidence type="ECO:0000313" key="11">
    <source>
        <dbReference type="Proteomes" id="UP000001307"/>
    </source>
</evidence>
<dbReference type="InterPro" id="IPR000152">
    <property type="entry name" value="EGF-type_Asp/Asn_hydroxyl_site"/>
</dbReference>
<evidence type="ECO:0000256" key="5">
    <source>
        <dbReference type="ARBA" id="ARBA00022737"/>
    </source>
</evidence>
<evidence type="ECO:0000256" key="4">
    <source>
        <dbReference type="ARBA" id="ARBA00022729"/>
    </source>
</evidence>
<dbReference type="SMART" id="SM00181">
    <property type="entry name" value="EGF"/>
    <property type="match status" value="4"/>
</dbReference>
<feature type="domain" description="EGF-like" evidence="9">
    <location>
        <begin position="189"/>
        <end position="232"/>
    </location>
</feature>
<dbReference type="Proteomes" id="UP000001307">
    <property type="component" value="Unassembled WGS sequence"/>
</dbReference>
<keyword evidence="6" id="KW-1015">Disulfide bond</keyword>
<evidence type="ECO:0000256" key="7">
    <source>
        <dbReference type="ARBA" id="ARBA00023180"/>
    </source>
</evidence>
<dbReference type="InterPro" id="IPR018097">
    <property type="entry name" value="EGF_Ca-bd_CS"/>
</dbReference>
<dbReference type="SMART" id="SM00179">
    <property type="entry name" value="EGF_CA"/>
    <property type="match status" value="3"/>
</dbReference>
<keyword evidence="11" id="KW-1185">Reference proteome</keyword>
<protein>
    <recommendedName>
        <fullName evidence="9">EGF-like domain-containing protein</fullName>
    </recommendedName>
</protein>
<evidence type="ECO:0000256" key="8">
    <source>
        <dbReference type="PROSITE-ProRule" id="PRU00076"/>
    </source>
</evidence>
<dbReference type="SUPFAM" id="SSF57184">
    <property type="entry name" value="Growth factor receptor domain"/>
    <property type="match status" value="1"/>
</dbReference>
<dbReference type="GO" id="GO:0005509">
    <property type="term" value="F:calcium ion binding"/>
    <property type="evidence" value="ECO:0007669"/>
    <property type="project" value="InterPro"/>
</dbReference>
<dbReference type="PANTHER" id="PTHR24050">
    <property type="entry name" value="PA14 DOMAIN-CONTAINING PROTEIN"/>
    <property type="match status" value="1"/>
</dbReference>
<dbReference type="OrthoDB" id="10060424at2759"/>
<keyword evidence="5" id="KW-0677">Repeat</keyword>
<dbReference type="CDD" id="cd00054">
    <property type="entry name" value="EGF_CA"/>
    <property type="match status" value="1"/>
</dbReference>
<dbReference type="Pfam" id="PF07645">
    <property type="entry name" value="EGF_CA"/>
    <property type="match status" value="2"/>
</dbReference>
<evidence type="ECO:0000256" key="6">
    <source>
        <dbReference type="ARBA" id="ARBA00023157"/>
    </source>
</evidence>
<dbReference type="InterPro" id="IPR052235">
    <property type="entry name" value="Nephronectin_domain"/>
</dbReference>
<dbReference type="AlphaFoldDB" id="E4XQR3"/>
<evidence type="ECO:0000256" key="1">
    <source>
        <dbReference type="ARBA" id="ARBA00004613"/>
    </source>
</evidence>
<dbReference type="PANTHER" id="PTHR24050:SF28">
    <property type="entry name" value="UROMODULIN-LIKE"/>
    <property type="match status" value="1"/>
</dbReference>
<evidence type="ECO:0000256" key="3">
    <source>
        <dbReference type="ARBA" id="ARBA00022536"/>
    </source>
</evidence>
<dbReference type="GO" id="GO:0005576">
    <property type="term" value="C:extracellular region"/>
    <property type="evidence" value="ECO:0007669"/>
    <property type="project" value="UniProtKB-SubCell"/>
</dbReference>
<dbReference type="SUPFAM" id="SSF57196">
    <property type="entry name" value="EGF/Laminin"/>
    <property type="match status" value="2"/>
</dbReference>
<dbReference type="InterPro" id="IPR001881">
    <property type="entry name" value="EGF-like_Ca-bd_dom"/>
</dbReference>
<proteinExistence type="predicted"/>
<keyword evidence="2" id="KW-0964">Secreted</keyword>
<dbReference type="EMBL" id="FN653108">
    <property type="protein sequence ID" value="CBY12149.1"/>
    <property type="molecule type" value="Genomic_DNA"/>
</dbReference>
<dbReference type="Gene3D" id="2.10.25.10">
    <property type="entry name" value="Laminin"/>
    <property type="match status" value="4"/>
</dbReference>
<accession>E4XQR3</accession>
<keyword evidence="4" id="KW-0732">Signal</keyword>
<dbReference type="PROSITE" id="PS01186">
    <property type="entry name" value="EGF_2"/>
    <property type="match status" value="2"/>
</dbReference>